<evidence type="ECO:0000313" key="8">
    <source>
        <dbReference type="Proteomes" id="UP000500857"/>
    </source>
</evidence>
<dbReference type="InterPro" id="IPR036097">
    <property type="entry name" value="HisK_dim/P_sf"/>
</dbReference>
<dbReference type="RefSeq" id="WP_168570903.1">
    <property type="nucleotide sequence ID" value="NZ_CP051167.1"/>
</dbReference>
<dbReference type="Proteomes" id="UP000500857">
    <property type="component" value="Chromosome"/>
</dbReference>
<dbReference type="InterPro" id="IPR036890">
    <property type="entry name" value="HATPase_C_sf"/>
</dbReference>
<keyword evidence="3" id="KW-0808">Transferase</keyword>
<dbReference type="InterPro" id="IPR050736">
    <property type="entry name" value="Sensor_HK_Regulatory"/>
</dbReference>
<dbReference type="InterPro" id="IPR003661">
    <property type="entry name" value="HisK_dim/P_dom"/>
</dbReference>
<dbReference type="AlphaFoldDB" id="A0A6H1U2U1"/>
<dbReference type="SUPFAM" id="SSF55874">
    <property type="entry name" value="ATPase domain of HSP90 chaperone/DNA topoisomerase II/histidine kinase"/>
    <property type="match status" value="1"/>
</dbReference>
<evidence type="ECO:0000256" key="2">
    <source>
        <dbReference type="ARBA" id="ARBA00012438"/>
    </source>
</evidence>
<dbReference type="Pfam" id="PF00512">
    <property type="entry name" value="HisKA"/>
    <property type="match status" value="1"/>
</dbReference>
<evidence type="ECO:0000256" key="1">
    <source>
        <dbReference type="ARBA" id="ARBA00000085"/>
    </source>
</evidence>
<dbReference type="SUPFAM" id="SSF47384">
    <property type="entry name" value="Homodimeric domain of signal transducing histidine kinase"/>
    <property type="match status" value="1"/>
</dbReference>
<protein>
    <recommendedName>
        <fullName evidence="2">histidine kinase</fullName>
        <ecNumber evidence="2">2.7.13.3</ecNumber>
    </recommendedName>
</protein>
<dbReference type="EC" id="2.7.13.3" evidence="2"/>
<dbReference type="PANTHER" id="PTHR43711">
    <property type="entry name" value="TWO-COMPONENT HISTIDINE KINASE"/>
    <property type="match status" value="1"/>
</dbReference>
<evidence type="ECO:0000313" key="7">
    <source>
        <dbReference type="EMBL" id="QIZ72756.1"/>
    </source>
</evidence>
<dbReference type="GO" id="GO:0000155">
    <property type="term" value="F:phosphorelay sensor kinase activity"/>
    <property type="evidence" value="ECO:0007669"/>
    <property type="project" value="InterPro"/>
</dbReference>
<keyword evidence="8" id="KW-1185">Reference proteome</keyword>
<keyword evidence="4 7" id="KW-0418">Kinase</keyword>
<dbReference type="Gene3D" id="1.10.287.130">
    <property type="match status" value="1"/>
</dbReference>
<dbReference type="EMBL" id="CP051167">
    <property type="protein sequence ID" value="QIZ72756.1"/>
    <property type="molecule type" value="Genomic_DNA"/>
</dbReference>
<evidence type="ECO:0000256" key="4">
    <source>
        <dbReference type="ARBA" id="ARBA00022777"/>
    </source>
</evidence>
<dbReference type="InterPro" id="IPR005467">
    <property type="entry name" value="His_kinase_dom"/>
</dbReference>
<reference evidence="7 8" key="1">
    <citation type="submission" date="2020-04" db="EMBL/GenBank/DDBJ databases">
        <authorList>
            <person name="Basu S."/>
            <person name="Maruthanayagam V."/>
            <person name="Chakraborty S."/>
            <person name="Pramanik A."/>
            <person name="Mukherjee J."/>
            <person name="Brink B."/>
        </authorList>
    </citation>
    <scope>NUCLEOTIDE SEQUENCE [LARGE SCALE GENOMIC DNA]</scope>
    <source>
        <strain evidence="7 8">AP17</strain>
    </source>
</reference>
<keyword evidence="5" id="KW-0902">Two-component regulatory system</keyword>
<comment type="catalytic activity">
    <reaction evidence="1">
        <text>ATP + protein L-histidine = ADP + protein N-phospho-L-histidine.</text>
        <dbReference type="EC" id="2.7.13.3"/>
    </reaction>
</comment>
<accession>A0A6H1U2U1</accession>
<feature type="domain" description="Histidine kinase" evidence="6">
    <location>
        <begin position="77"/>
        <end position="287"/>
    </location>
</feature>
<dbReference type="CDD" id="cd00082">
    <property type="entry name" value="HisKA"/>
    <property type="match status" value="1"/>
</dbReference>
<dbReference type="PANTHER" id="PTHR43711:SF1">
    <property type="entry name" value="HISTIDINE KINASE 1"/>
    <property type="match status" value="1"/>
</dbReference>
<evidence type="ECO:0000259" key="6">
    <source>
        <dbReference type="PROSITE" id="PS50109"/>
    </source>
</evidence>
<evidence type="ECO:0000256" key="3">
    <source>
        <dbReference type="ARBA" id="ARBA00022679"/>
    </source>
</evidence>
<proteinExistence type="predicted"/>
<evidence type="ECO:0000256" key="5">
    <source>
        <dbReference type="ARBA" id="ARBA00023012"/>
    </source>
</evidence>
<dbReference type="KEGG" id="oxy:HCG48_20945"/>
<dbReference type="SMART" id="SM00388">
    <property type="entry name" value="HisKA"/>
    <property type="match status" value="1"/>
</dbReference>
<gene>
    <name evidence="7" type="ORF">HCG48_20945</name>
</gene>
<dbReference type="Gene3D" id="3.30.565.10">
    <property type="entry name" value="Histidine kinase-like ATPase, C-terminal domain"/>
    <property type="match status" value="1"/>
</dbReference>
<organism evidence="7 8">
    <name type="scientific">Oxynema aestuarii AP17</name>
    <dbReference type="NCBI Taxonomy" id="2064643"/>
    <lineage>
        <taxon>Bacteria</taxon>
        <taxon>Bacillati</taxon>
        <taxon>Cyanobacteriota</taxon>
        <taxon>Cyanophyceae</taxon>
        <taxon>Oscillatoriophycideae</taxon>
        <taxon>Oscillatoriales</taxon>
        <taxon>Oscillatoriaceae</taxon>
        <taxon>Oxynema</taxon>
        <taxon>Oxynema aestuarii</taxon>
    </lineage>
</organism>
<sequence>MNWSNWLYLATGLGIGWALHRWVTSRPQATESDTSADVSSPEDEADRASLVRQLEHLQLQYQMAVQMCQFRAGFLSRVSHELRAPINGLIGSHQLILEGLCDNPEEEREFLGKANTSALKIIEILDRILDVARTQEGRTPMTLKVVPLGEILTKVGELTAIQAANRNIGLKIGESDPNWYVRADRHWLTQVLVNAIDMAITPVTPGDIRVSVEEVPARDDRPQAPHGDLKIAIDTYLPLEYWSEPIDFLHREQTADCSLMEDPELSAGMNLWLDITLLELMSGKLEILPLPASAAPDSGDASLTPGATRLQCLIPRAIPTAGTDS</sequence>
<name>A0A6H1U2U1_9CYAN</name>
<dbReference type="PROSITE" id="PS50109">
    <property type="entry name" value="HIS_KIN"/>
    <property type="match status" value="1"/>
</dbReference>